<reference evidence="2" key="1">
    <citation type="submission" date="2013-01" db="EMBL/GenBank/DDBJ databases">
        <title>Draft Genome Sequence of a Mulberry Tree, Morus notabilis C.K. Schneid.</title>
        <authorList>
            <person name="He N."/>
            <person name="Zhao S."/>
        </authorList>
    </citation>
    <scope>NUCLEOTIDE SEQUENCE</scope>
</reference>
<protein>
    <submittedName>
        <fullName evidence="1">Uncharacterized protein</fullName>
    </submittedName>
</protein>
<proteinExistence type="predicted"/>
<evidence type="ECO:0000313" key="2">
    <source>
        <dbReference type="Proteomes" id="UP000030645"/>
    </source>
</evidence>
<gene>
    <name evidence="1" type="ORF">L484_004150</name>
</gene>
<evidence type="ECO:0000313" key="1">
    <source>
        <dbReference type="EMBL" id="EXB32136.1"/>
    </source>
</evidence>
<name>W9QPX5_9ROSA</name>
<dbReference type="STRING" id="981085.W9QPX5"/>
<sequence>MWESRFLSKLQPWKTKKMNRIVEISLIQVDKVVLWTRNKEERDEVCSWGKVNLWNAPRVEIIQWSLEMNEEAEWMYLSYRLIWNAAGTKADCRGWWRWFLWQQKERLFGVGMEPWSIFSHWEHVKIEARNSWIGIEGLPLNLWNAHAFKIIGEACGGLIEVAKDTLGCSFLVLAKIKVKGLLEVPCQGERIYLGLFSLENK</sequence>
<organism evidence="1 2">
    <name type="scientific">Morus notabilis</name>
    <dbReference type="NCBI Taxonomy" id="981085"/>
    <lineage>
        <taxon>Eukaryota</taxon>
        <taxon>Viridiplantae</taxon>
        <taxon>Streptophyta</taxon>
        <taxon>Embryophyta</taxon>
        <taxon>Tracheophyta</taxon>
        <taxon>Spermatophyta</taxon>
        <taxon>Magnoliopsida</taxon>
        <taxon>eudicotyledons</taxon>
        <taxon>Gunneridae</taxon>
        <taxon>Pentapetalae</taxon>
        <taxon>rosids</taxon>
        <taxon>fabids</taxon>
        <taxon>Rosales</taxon>
        <taxon>Moraceae</taxon>
        <taxon>Moreae</taxon>
        <taxon>Morus</taxon>
    </lineage>
</organism>
<dbReference type="AlphaFoldDB" id="W9QPX5"/>
<dbReference type="Proteomes" id="UP000030645">
    <property type="component" value="Unassembled WGS sequence"/>
</dbReference>
<dbReference type="EMBL" id="KE343521">
    <property type="protein sequence ID" value="EXB32136.1"/>
    <property type="molecule type" value="Genomic_DNA"/>
</dbReference>
<keyword evidence="2" id="KW-1185">Reference proteome</keyword>
<accession>W9QPX5</accession>